<dbReference type="InterPro" id="IPR011051">
    <property type="entry name" value="RmlC_Cupin_sf"/>
</dbReference>
<reference evidence="3 4" key="1">
    <citation type="submission" date="2020-06" db="EMBL/GenBank/DDBJ databases">
        <title>Altererythrobacter lutimaris sp. nov., a marine bacterium isolated from a tidal flat.</title>
        <authorList>
            <person name="Kim D."/>
            <person name="Yoo Y."/>
            <person name="Kim J.-J."/>
        </authorList>
    </citation>
    <scope>NUCLEOTIDE SEQUENCE [LARGE SCALE GENOMIC DNA]</scope>
    <source>
        <strain evidence="3 4">JGD-16</strain>
    </source>
</reference>
<proteinExistence type="predicted"/>
<gene>
    <name evidence="3" type="ORF">HUO12_13645</name>
</gene>
<dbReference type="InterPro" id="IPR039935">
    <property type="entry name" value="YML079W-like"/>
</dbReference>
<name>A0A850HCK8_9SPHN</name>
<dbReference type="PANTHER" id="PTHR33387">
    <property type="entry name" value="RMLC-LIKE JELLY ROLL FOLD PROTEIN"/>
    <property type="match status" value="1"/>
</dbReference>
<accession>A0A850HCK8</accession>
<dbReference type="PANTHER" id="PTHR33387:SF3">
    <property type="entry name" value="DUF985 DOMAIN-CONTAINING PROTEIN"/>
    <property type="match status" value="1"/>
</dbReference>
<evidence type="ECO:0000256" key="1">
    <source>
        <dbReference type="SAM" id="MobiDB-lite"/>
    </source>
</evidence>
<dbReference type="Proteomes" id="UP000546031">
    <property type="component" value="Unassembled WGS sequence"/>
</dbReference>
<dbReference type="InterPro" id="IPR009327">
    <property type="entry name" value="Cupin_DUF985"/>
</dbReference>
<keyword evidence="4" id="KW-1185">Reference proteome</keyword>
<dbReference type="InterPro" id="IPR014710">
    <property type="entry name" value="RmlC-like_jellyroll"/>
</dbReference>
<dbReference type="AlphaFoldDB" id="A0A850HCK8"/>
<dbReference type="EMBL" id="JABWTA010000001">
    <property type="protein sequence ID" value="NVE95943.1"/>
    <property type="molecule type" value="Genomic_DNA"/>
</dbReference>
<organism evidence="3 4">
    <name type="scientific">Altererythrobacter lutimaris</name>
    <dbReference type="NCBI Taxonomy" id="2743979"/>
    <lineage>
        <taxon>Bacteria</taxon>
        <taxon>Pseudomonadati</taxon>
        <taxon>Pseudomonadota</taxon>
        <taxon>Alphaproteobacteria</taxon>
        <taxon>Sphingomonadales</taxon>
        <taxon>Erythrobacteraceae</taxon>
        <taxon>Altererythrobacter</taxon>
    </lineage>
</organism>
<feature type="region of interest" description="Disordered" evidence="1">
    <location>
        <begin position="1"/>
        <end position="32"/>
    </location>
</feature>
<evidence type="ECO:0000313" key="3">
    <source>
        <dbReference type="EMBL" id="NVE95943.1"/>
    </source>
</evidence>
<feature type="domain" description="DUF985" evidence="2">
    <location>
        <begin position="5"/>
        <end position="137"/>
    </location>
</feature>
<dbReference type="Pfam" id="PF06172">
    <property type="entry name" value="Cupin_5"/>
    <property type="match status" value="1"/>
</dbReference>
<comment type="caution">
    <text evidence="3">The sequence shown here is derived from an EMBL/GenBank/DDBJ whole genome shotgun (WGS) entry which is preliminary data.</text>
</comment>
<dbReference type="RefSeq" id="WP_176274114.1">
    <property type="nucleotide sequence ID" value="NZ_JABWTA010000001.1"/>
</dbReference>
<dbReference type="CDD" id="cd06121">
    <property type="entry name" value="cupin_YML079wp"/>
    <property type="match status" value="1"/>
</dbReference>
<dbReference type="Gene3D" id="2.60.120.10">
    <property type="entry name" value="Jelly Rolls"/>
    <property type="match status" value="1"/>
</dbReference>
<sequence length="150" mass="16301">MSVAQTLIDSLGLTSHPEGGSFRETWRGPPGPDGRSIGTAIHFLLTSKQRSHWHKIDAHELWVWQAGDPLMLLTAADEATSATKRVLGRSVSQGQLMQAMVEPGEWQAAQPVAASAGYTLLTCVVTPGFEFENFELAPQGWHPGQTPPSW</sequence>
<evidence type="ECO:0000259" key="2">
    <source>
        <dbReference type="Pfam" id="PF06172"/>
    </source>
</evidence>
<evidence type="ECO:0000313" key="4">
    <source>
        <dbReference type="Proteomes" id="UP000546031"/>
    </source>
</evidence>
<protein>
    <submittedName>
        <fullName evidence="3">Cupin domain-containing protein</fullName>
    </submittedName>
</protein>
<dbReference type="SUPFAM" id="SSF51182">
    <property type="entry name" value="RmlC-like cupins"/>
    <property type="match status" value="1"/>
</dbReference>